<dbReference type="EMBL" id="JACDUL010000001">
    <property type="protein sequence ID" value="MBA2861160.1"/>
    <property type="molecule type" value="Genomic_DNA"/>
</dbReference>
<comment type="caution">
    <text evidence="1">The sequence shown here is derived from an EMBL/GenBank/DDBJ whole genome shotgun (WGS) entry which is preliminary data.</text>
</comment>
<protein>
    <submittedName>
        <fullName evidence="1">Uncharacterized protein</fullName>
    </submittedName>
</protein>
<accession>A0A7J9PES1</accession>
<organism evidence="1 2">
    <name type="scientific">Methanococcus maripaludis</name>
    <name type="common">Methanococcus deltae</name>
    <dbReference type="NCBI Taxonomy" id="39152"/>
    <lineage>
        <taxon>Archaea</taxon>
        <taxon>Methanobacteriati</taxon>
        <taxon>Methanobacteriota</taxon>
        <taxon>Methanomada group</taxon>
        <taxon>Methanococci</taxon>
        <taxon>Methanococcales</taxon>
        <taxon>Methanococcaceae</taxon>
        <taxon>Methanococcus</taxon>
    </lineage>
</organism>
<dbReference type="Proteomes" id="UP000533207">
    <property type="component" value="Unassembled WGS sequence"/>
</dbReference>
<name>A0A7J9PES1_METMI</name>
<dbReference type="RefSeq" id="WP_011976841.1">
    <property type="nucleotide sequence ID" value="NZ_JACDUL010000001.1"/>
</dbReference>
<proteinExistence type="predicted"/>
<evidence type="ECO:0000313" key="1">
    <source>
        <dbReference type="EMBL" id="MBA2861160.1"/>
    </source>
</evidence>
<sequence length="1512" mass="166040">MNKKSGQALFLVLVMVLSNMGGVMGIVDTTIGTCPCNGESGSGTIIIDCNCTDDRCFNISFTSPECASTWCDEVPITGTIVPCVDDELGCADYIKVYYKQLDTDCECCECYCECGNPEADDGEGWSVVGVDDTLNGSCPAVWGLDWPICCETDGCYVLRAVLYDGCDMQVGCPSEPVFICFDKGVAVSLALPESLSCGGTIAGCLNESCDCVDYILITANYTGEGSCLRCPQEDCMPTMTYIVDREDFEEAMCCDYIFDVLFNNLYCGGCYEITATPYADCTDDCTYNGVQIGEEYVGYLEIIREDVCFEIECPAPVTPECGMTLCGPITFSGILNDPCNAAQCIEFYAVKTGNFTLCDGACCAPTCNACDGEEIVTLEVETEELGENICPNCGAEMEPIVCGACGGIVTGYTCPNCGYPSNEDTGTGVSECICGQPEDHDNYICKCALYDMEYLGCTYATMPNWTFTTSEFCDFDSGCYEVYAVVVDKCDCYYEYRYDTVEFAYCNERNLTIELEDCVCEGCWMGNNYYKVYDIQSGTVTAFGNITVPTCWINYPEYVALEYDFGHKVYVNDFRCPTSYIEWDDEWKDASCTEGSITWTYNGACLTSGTWETDWCTPEDIQDEEGRYVRIRGVAVGGCGEFESEPIGTSIYNDFEINIFDPCEGNTIYNGKVIRGFVWIDTDCCGGWCWPGCNNWPDADEVCLPDHVDLYWREYGTENWLPMDSAFLSWENSEQYIDFTDYGIDPLYPNLPDLCWYDNYAYWDVTWTSCMVNCIDNGHYEIKAVVEPCENDECGTFERAEYVMDIYVDDTSGVTISKPIDGQTVCDNFWVYGTAVGAGVSNVDFYVSEDNASWMLYKEDIDVNVEDGRWKAPLNTCCFEDGPLYLKAVVTGPCDQSESNVMVNVNNAIEIDLTCPDCCVYYVTGDKAPIRGTLTGCSVDERVESVKVYSTSLGLIGEVPAEDFRYIGDGTWEWGLCFNPCVLNGASTQIYAEAEYSCGNTYTTITTGYECMQHDPDLVILEITGPGAESTVAGTVTIEGTVECACLDYLEFEYREICEPTGLPLGDWTSFPDVSTIYLPTTCDCDGMIWTIDLNTCGMDGLYEIQVSAYGWPCEGAIASDTSMIDVDNNIGITLDTPAINSGVKNGTIEVGGTVENCPVIDIIELWYIDEGISTMISDEITCSDGLWSYMWDTTTLEDGCYCLVAYAFDEDCDNMASTKTRAVCINNSGLPPYYENETPEIERECVSIVTACYLPCTTLYITFNDTVSINDSYDPASPLDGFDISGGSFGTGAWMEEDSSNDHRLIVHLGTGHTIASGTSGISIKENQTAILGPHGFPIVDCSALLKGISVPESSGTSESSGTIELENLKMFSVPGKVDTEQMIIDAGITEGSFVKYTNGRWEQVTEFKPLEGYVYIGNFEGDMPIYIEDLLPTDTPPEIQLASGWNLVGVNTYGGSFDTVACDDFIGSAPISKLLEFSSSGWIKLTGSSPLVPTNAYWAYADSSCDFSGQ</sequence>
<gene>
    <name evidence="1" type="ORF">HNP90_000020</name>
</gene>
<evidence type="ECO:0000313" key="2">
    <source>
        <dbReference type="Proteomes" id="UP000533207"/>
    </source>
</evidence>
<reference evidence="1 2" key="1">
    <citation type="submission" date="2020-07" db="EMBL/GenBank/DDBJ databases">
        <title>Genomic Encyclopedia of Type Strains, Phase IV (KMG-V): Genome sequencing to study the core and pangenomes of soil and plant-associated prokaryotes.</title>
        <authorList>
            <person name="Whitman W."/>
        </authorList>
    </citation>
    <scope>NUCLEOTIDE SEQUENCE [LARGE SCALE GENOMIC DNA]</scope>
    <source>
        <strain evidence="1 2">C8</strain>
    </source>
</reference>